<feature type="non-terminal residue" evidence="1">
    <location>
        <position position="1"/>
    </location>
</feature>
<organism evidence="1 2">
    <name type="scientific">Brachionus calyciflorus</name>
    <dbReference type="NCBI Taxonomy" id="104777"/>
    <lineage>
        <taxon>Eukaryota</taxon>
        <taxon>Metazoa</taxon>
        <taxon>Spiralia</taxon>
        <taxon>Gnathifera</taxon>
        <taxon>Rotifera</taxon>
        <taxon>Eurotatoria</taxon>
        <taxon>Monogononta</taxon>
        <taxon>Pseudotrocha</taxon>
        <taxon>Ploima</taxon>
        <taxon>Brachionidae</taxon>
        <taxon>Brachionus</taxon>
    </lineage>
</organism>
<gene>
    <name evidence="1" type="ORF">OXX778_LOCUS22217</name>
</gene>
<keyword evidence="2" id="KW-1185">Reference proteome</keyword>
<evidence type="ECO:0000313" key="1">
    <source>
        <dbReference type="EMBL" id="CAF1125067.1"/>
    </source>
</evidence>
<accession>A0A814QVP0</accession>
<dbReference type="OrthoDB" id="10611370at2759"/>
<evidence type="ECO:0000313" key="2">
    <source>
        <dbReference type="Proteomes" id="UP000663879"/>
    </source>
</evidence>
<reference evidence="1" key="1">
    <citation type="submission" date="2021-02" db="EMBL/GenBank/DDBJ databases">
        <authorList>
            <person name="Nowell W R."/>
        </authorList>
    </citation>
    <scope>NUCLEOTIDE SEQUENCE</scope>
    <source>
        <strain evidence="1">Ploen Becks lab</strain>
    </source>
</reference>
<dbReference type="EMBL" id="CAJNOC010009121">
    <property type="protein sequence ID" value="CAF1125067.1"/>
    <property type="molecule type" value="Genomic_DNA"/>
</dbReference>
<dbReference type="AlphaFoldDB" id="A0A814QVP0"/>
<sequence>DKENFTDTDFQKDYIKEIIISETSSDSESEIENDSEFIKKKRIREDPIVGIYISRGRANGRYIREGPLGGLYHLNDFLNRSYLSPEQ</sequence>
<dbReference type="Proteomes" id="UP000663879">
    <property type="component" value="Unassembled WGS sequence"/>
</dbReference>
<comment type="caution">
    <text evidence="1">The sequence shown here is derived from an EMBL/GenBank/DDBJ whole genome shotgun (WGS) entry which is preliminary data.</text>
</comment>
<proteinExistence type="predicted"/>
<name>A0A814QVP0_9BILA</name>
<protein>
    <submittedName>
        <fullName evidence="1">Uncharacterized protein</fullName>
    </submittedName>
</protein>